<comment type="caution">
    <text evidence="1">The sequence shown here is derived from an EMBL/GenBank/DDBJ whole genome shotgun (WGS) entry which is preliminary data.</text>
</comment>
<protein>
    <submittedName>
        <fullName evidence="1">Uncharacterized protein</fullName>
    </submittedName>
</protein>
<proteinExistence type="predicted"/>
<dbReference type="EMBL" id="JAVRRL010000003">
    <property type="protein sequence ID" value="KAK5118045.1"/>
    <property type="molecule type" value="Genomic_DNA"/>
</dbReference>
<dbReference type="AlphaFoldDB" id="A0AAN7TRE2"/>
<dbReference type="PANTHER" id="PTHR38926">
    <property type="entry name" value="F-BOX DOMAIN CONTAINING PROTEIN, EXPRESSED"/>
    <property type="match status" value="1"/>
</dbReference>
<dbReference type="SUPFAM" id="SSF52047">
    <property type="entry name" value="RNI-like"/>
    <property type="match status" value="1"/>
</dbReference>
<organism evidence="1 2">
    <name type="scientific">Meristemomyces frigidus</name>
    <dbReference type="NCBI Taxonomy" id="1508187"/>
    <lineage>
        <taxon>Eukaryota</taxon>
        <taxon>Fungi</taxon>
        <taxon>Dikarya</taxon>
        <taxon>Ascomycota</taxon>
        <taxon>Pezizomycotina</taxon>
        <taxon>Dothideomycetes</taxon>
        <taxon>Dothideomycetidae</taxon>
        <taxon>Mycosphaerellales</taxon>
        <taxon>Teratosphaeriaceae</taxon>
        <taxon>Meristemomyces</taxon>
    </lineage>
</organism>
<accession>A0AAN7TRE2</accession>
<dbReference type="InterPro" id="IPR032675">
    <property type="entry name" value="LRR_dom_sf"/>
</dbReference>
<sequence length="564" mass="62808">MASENIAPLPADVFHLLAEQLARKADFGTLYACIASSKYLASAGAVTALYRLSLGERSPVKGGGGENLTFAEQDVTIMKWSILWRTLLLSALGEGKTLYPYCKHLRELDLRDLNELLERLDEPKYKSKVAKNFFGGDLKRFHHVYQTTGTRRVNRLDIKHILIDVGDLITSQAPLLEGLSEPNSSDVMSKALPIWIPRLSHLQELELWDGEALADETLRNSIHTCCPHISKLRIYRSSGEHADQYLAAFFAGMQPNTLTSFENNSSSSIGQETCLALNSHGGSLRSLKLSLEEEGMLALGLLSGCTRLQTLNVTALRPSVDLKTTQNDVFLAITDWLGRCNDLAEVAFEGLVSAPDLLLPVLLNSNTKLYDLQINAKEGSFYQIKEHHDFHRALAGQTELRSLHLRADAEAVTRDDMEILLDVLCSLHNLQHLDLMRTSEYFSDDHILLLARHMPQLEYLYVGGYGISDAVLVGVSQLSSLKQVTFTGITTFTMNGLLTYIDKLGPGNSKLVLSVDMADPDTMITDEDQEVLRAAMFDKVQGRFEYQPLRDPNMPEFDDESDSD</sequence>
<evidence type="ECO:0000313" key="1">
    <source>
        <dbReference type="EMBL" id="KAK5118045.1"/>
    </source>
</evidence>
<name>A0AAN7TRE2_9PEZI</name>
<reference evidence="1" key="1">
    <citation type="submission" date="2023-08" db="EMBL/GenBank/DDBJ databases">
        <title>Black Yeasts Isolated from many extreme environments.</title>
        <authorList>
            <person name="Coleine C."/>
            <person name="Stajich J.E."/>
            <person name="Selbmann L."/>
        </authorList>
    </citation>
    <scope>NUCLEOTIDE SEQUENCE</scope>
    <source>
        <strain evidence="1">CCFEE 5401</strain>
    </source>
</reference>
<dbReference type="Gene3D" id="3.80.10.10">
    <property type="entry name" value="Ribonuclease Inhibitor"/>
    <property type="match status" value="2"/>
</dbReference>
<dbReference type="Proteomes" id="UP001310890">
    <property type="component" value="Unassembled WGS sequence"/>
</dbReference>
<evidence type="ECO:0000313" key="2">
    <source>
        <dbReference type="Proteomes" id="UP001310890"/>
    </source>
</evidence>
<dbReference type="PANTHER" id="PTHR38926:SF5">
    <property type="entry name" value="F-BOX AND LEUCINE-RICH REPEAT PROTEIN 6"/>
    <property type="match status" value="1"/>
</dbReference>
<gene>
    <name evidence="1" type="ORF">LTR62_004091</name>
</gene>